<reference evidence="6 7" key="1">
    <citation type="submission" date="2017-02" db="EMBL/GenBank/DDBJ databases">
        <title>Vagococcus cremeus sp. nov., isolated from the small intestine of a marten, Martes flavigula.</title>
        <authorList>
            <person name="Tak E.J."/>
            <person name="Bae J.-W."/>
        </authorList>
    </citation>
    <scope>NUCLEOTIDE SEQUENCE [LARGE SCALE GENOMIC DNA]</scope>
    <source>
        <strain evidence="6 7">D7T301</strain>
    </source>
</reference>
<evidence type="ECO:0000313" key="7">
    <source>
        <dbReference type="Proteomes" id="UP000189970"/>
    </source>
</evidence>
<protein>
    <submittedName>
        <fullName evidence="6">Cytidine deaminase</fullName>
    </submittedName>
</protein>
<evidence type="ECO:0000256" key="3">
    <source>
        <dbReference type="ARBA" id="ARBA00022801"/>
    </source>
</evidence>
<evidence type="ECO:0000256" key="4">
    <source>
        <dbReference type="ARBA" id="ARBA00022833"/>
    </source>
</evidence>
<gene>
    <name evidence="6" type="ORF">BW731_02230</name>
</gene>
<accession>A0A1V4DEX1</accession>
<dbReference type="PANTHER" id="PTHR11644">
    <property type="entry name" value="CYTIDINE DEAMINASE"/>
    <property type="match status" value="1"/>
</dbReference>
<dbReference type="GO" id="GO:0008270">
    <property type="term" value="F:zinc ion binding"/>
    <property type="evidence" value="ECO:0007669"/>
    <property type="project" value="InterPro"/>
</dbReference>
<dbReference type="PROSITE" id="PS51747">
    <property type="entry name" value="CYT_DCMP_DEAMINASES_2"/>
    <property type="match status" value="1"/>
</dbReference>
<dbReference type="InterPro" id="IPR002125">
    <property type="entry name" value="CMP_dCMP_dom"/>
</dbReference>
<evidence type="ECO:0000259" key="5">
    <source>
        <dbReference type="PROSITE" id="PS51747"/>
    </source>
</evidence>
<dbReference type="PROSITE" id="PS00903">
    <property type="entry name" value="CYT_DCMP_DEAMINASES_1"/>
    <property type="match status" value="1"/>
</dbReference>
<keyword evidence="2" id="KW-0479">Metal-binding</keyword>
<dbReference type="Gene3D" id="3.40.140.10">
    <property type="entry name" value="Cytidine Deaminase, domain 2"/>
    <property type="match status" value="1"/>
</dbReference>
<sequence>MDIWETLYLKAKEHYHPTEVNSFIYTNHVVCALESISGNIFTGYCIEGTGGTINLCAERMALINMYQECGETQVKRLIAFRDVPPSHQNGGIPCGICRETLMQFSPSNKNTEVLVDFNTREVVTLQELLPKWWGDYRLK</sequence>
<dbReference type="Proteomes" id="UP000189970">
    <property type="component" value="Unassembled WGS sequence"/>
</dbReference>
<dbReference type="InterPro" id="IPR016192">
    <property type="entry name" value="APOBEC/CMP_deaminase_Zn-bd"/>
</dbReference>
<evidence type="ECO:0000256" key="1">
    <source>
        <dbReference type="ARBA" id="ARBA00006576"/>
    </source>
</evidence>
<evidence type="ECO:0000256" key="2">
    <source>
        <dbReference type="ARBA" id="ARBA00022723"/>
    </source>
</evidence>
<dbReference type="GO" id="GO:0055086">
    <property type="term" value="P:nucleobase-containing small molecule metabolic process"/>
    <property type="evidence" value="ECO:0007669"/>
    <property type="project" value="UniProtKB-ARBA"/>
</dbReference>
<dbReference type="SUPFAM" id="SSF53927">
    <property type="entry name" value="Cytidine deaminase-like"/>
    <property type="match status" value="1"/>
</dbReference>
<dbReference type="EMBL" id="MVAB01000001">
    <property type="protein sequence ID" value="OPF87104.1"/>
    <property type="molecule type" value="Genomic_DNA"/>
</dbReference>
<dbReference type="GO" id="GO:0072527">
    <property type="term" value="P:pyrimidine-containing compound metabolic process"/>
    <property type="evidence" value="ECO:0007669"/>
    <property type="project" value="UniProtKB-ARBA"/>
</dbReference>
<dbReference type="InterPro" id="IPR016193">
    <property type="entry name" value="Cytidine_deaminase-like"/>
</dbReference>
<dbReference type="InterPro" id="IPR050202">
    <property type="entry name" value="Cyt/Deoxycyt_deaminase"/>
</dbReference>
<dbReference type="GO" id="GO:0005829">
    <property type="term" value="C:cytosol"/>
    <property type="evidence" value="ECO:0007669"/>
    <property type="project" value="TreeGrafter"/>
</dbReference>
<evidence type="ECO:0000313" key="6">
    <source>
        <dbReference type="EMBL" id="OPF87104.1"/>
    </source>
</evidence>
<dbReference type="GO" id="GO:0004126">
    <property type="term" value="F:cytidine deaminase activity"/>
    <property type="evidence" value="ECO:0007669"/>
    <property type="project" value="TreeGrafter"/>
</dbReference>
<keyword evidence="3" id="KW-0378">Hydrolase</keyword>
<dbReference type="AlphaFoldDB" id="A0A1V4DEX1"/>
<dbReference type="RefSeq" id="WP_079345327.1">
    <property type="nucleotide sequence ID" value="NZ_MVAB01000001.1"/>
</dbReference>
<dbReference type="GO" id="GO:0042802">
    <property type="term" value="F:identical protein binding"/>
    <property type="evidence" value="ECO:0007669"/>
    <property type="project" value="UniProtKB-ARBA"/>
</dbReference>
<feature type="domain" description="CMP/dCMP-type deaminase" evidence="5">
    <location>
        <begin position="1"/>
        <end position="136"/>
    </location>
</feature>
<name>A0A1V4DEX1_9ENTE</name>
<keyword evidence="7" id="KW-1185">Reference proteome</keyword>
<organism evidence="6 7">
    <name type="scientific">Vagococcus martis</name>
    <dbReference type="NCBI Taxonomy" id="1768210"/>
    <lineage>
        <taxon>Bacteria</taxon>
        <taxon>Bacillati</taxon>
        <taxon>Bacillota</taxon>
        <taxon>Bacilli</taxon>
        <taxon>Lactobacillales</taxon>
        <taxon>Enterococcaceae</taxon>
        <taxon>Vagococcus</taxon>
    </lineage>
</organism>
<proteinExistence type="inferred from homology"/>
<dbReference type="CDD" id="cd01283">
    <property type="entry name" value="cytidine_deaminase"/>
    <property type="match status" value="1"/>
</dbReference>
<comment type="caution">
    <text evidence="6">The sequence shown here is derived from an EMBL/GenBank/DDBJ whole genome shotgun (WGS) entry which is preliminary data.</text>
</comment>
<dbReference type="PANTHER" id="PTHR11644:SF2">
    <property type="entry name" value="CYTIDINE DEAMINASE"/>
    <property type="match status" value="1"/>
</dbReference>
<comment type="similarity">
    <text evidence="1">Belongs to the cytidine and deoxycytidylate deaminase family.</text>
</comment>
<keyword evidence="4" id="KW-0862">Zinc</keyword>